<dbReference type="AlphaFoldDB" id="A0A9J7ARZ1"/>
<proteinExistence type="predicted"/>
<gene>
    <name evidence="1" type="ORF">NUH88_18255</name>
</gene>
<evidence type="ECO:0000313" key="2">
    <source>
        <dbReference type="Proteomes" id="UP001060336"/>
    </source>
</evidence>
<reference evidence="1" key="1">
    <citation type="submission" date="2022-08" db="EMBL/GenBank/DDBJ databases">
        <title>Nisaea acidiphila sp. nov., isolated from a marine algal debris and emended description of the genus Nisaea Urios et al. 2008.</title>
        <authorList>
            <person name="Kwon K."/>
        </authorList>
    </citation>
    <scope>NUCLEOTIDE SEQUENCE</scope>
    <source>
        <strain evidence="1">MEBiC11861</strain>
    </source>
</reference>
<dbReference type="Proteomes" id="UP001060336">
    <property type="component" value="Chromosome"/>
</dbReference>
<keyword evidence="2" id="KW-1185">Reference proteome</keyword>
<dbReference type="RefSeq" id="WP_257767905.1">
    <property type="nucleotide sequence ID" value="NZ_CP102480.1"/>
</dbReference>
<evidence type="ECO:0000313" key="1">
    <source>
        <dbReference type="EMBL" id="UUX49329.1"/>
    </source>
</evidence>
<accession>A0A9J7ARZ1</accession>
<protein>
    <submittedName>
        <fullName evidence="1">Uncharacterized protein</fullName>
    </submittedName>
</protein>
<dbReference type="EMBL" id="CP102480">
    <property type="protein sequence ID" value="UUX49329.1"/>
    <property type="molecule type" value="Genomic_DNA"/>
</dbReference>
<name>A0A9J7ARZ1_9PROT</name>
<dbReference type="KEGG" id="naci:NUH88_18255"/>
<organism evidence="1 2">
    <name type="scientific">Nisaea acidiphila</name>
    <dbReference type="NCBI Taxonomy" id="1862145"/>
    <lineage>
        <taxon>Bacteria</taxon>
        <taxon>Pseudomonadati</taxon>
        <taxon>Pseudomonadota</taxon>
        <taxon>Alphaproteobacteria</taxon>
        <taxon>Rhodospirillales</taxon>
        <taxon>Thalassobaculaceae</taxon>
        <taxon>Nisaea</taxon>
    </lineage>
</organism>
<sequence>MTDILQEIRNPPDMNRWNRSLWNYLDADLSALQYSDAVEIASVIERIPAIGKVSYKSAFVAKPGPDQSVLRLYDAIMREKGISGRNFRIFDDIAAAREWLQEPENRPDGGEPSI</sequence>